<keyword evidence="1" id="KW-0677">Repeat</keyword>
<organism evidence="4 5">
    <name type="scientific">Gryllus longicercus</name>
    <dbReference type="NCBI Taxonomy" id="2509291"/>
    <lineage>
        <taxon>Eukaryota</taxon>
        <taxon>Metazoa</taxon>
        <taxon>Ecdysozoa</taxon>
        <taxon>Arthropoda</taxon>
        <taxon>Hexapoda</taxon>
        <taxon>Insecta</taxon>
        <taxon>Pterygota</taxon>
        <taxon>Neoptera</taxon>
        <taxon>Polyneoptera</taxon>
        <taxon>Orthoptera</taxon>
        <taxon>Ensifera</taxon>
        <taxon>Gryllidea</taxon>
        <taxon>Grylloidea</taxon>
        <taxon>Gryllidae</taxon>
        <taxon>Gryllinae</taxon>
        <taxon>Gryllus</taxon>
    </lineage>
</organism>
<keyword evidence="5" id="KW-1185">Reference proteome</keyword>
<keyword evidence="2 3" id="KW-0040">ANK repeat</keyword>
<name>A0AAN9VUB1_9ORTH</name>
<evidence type="ECO:0000313" key="5">
    <source>
        <dbReference type="Proteomes" id="UP001378592"/>
    </source>
</evidence>
<sequence length="132" mass="13946">MVRKFYVACNLALTRAYNTNELLHILPDGLTDVDHGGSTALHLAAEHNMAMGAVLIAAGANINAKGNDGNTPLFIAVSHTQPDVVCLLLLAHADINATNNEGKTPVQLAADEVVRAVFNIIADAPQKQAKCH</sequence>
<feature type="repeat" description="ANK" evidence="3">
    <location>
        <begin position="68"/>
        <end position="100"/>
    </location>
</feature>
<dbReference type="Proteomes" id="UP001378592">
    <property type="component" value="Unassembled WGS sequence"/>
</dbReference>
<accession>A0AAN9VUB1</accession>
<dbReference type="AlphaFoldDB" id="A0AAN9VUB1"/>
<comment type="caution">
    <text evidence="4">The sequence shown here is derived from an EMBL/GenBank/DDBJ whole genome shotgun (WGS) entry which is preliminary data.</text>
</comment>
<evidence type="ECO:0000256" key="1">
    <source>
        <dbReference type="ARBA" id="ARBA00022737"/>
    </source>
</evidence>
<dbReference type="PROSITE" id="PS50297">
    <property type="entry name" value="ANK_REP_REGION"/>
    <property type="match status" value="1"/>
</dbReference>
<protein>
    <submittedName>
        <fullName evidence="4">Uncharacterized protein</fullName>
    </submittedName>
</protein>
<dbReference type="InterPro" id="IPR036770">
    <property type="entry name" value="Ankyrin_rpt-contain_sf"/>
</dbReference>
<gene>
    <name evidence="4" type="ORF">R5R35_010355</name>
</gene>
<proteinExistence type="predicted"/>
<dbReference type="EMBL" id="JAZDUA010000037">
    <property type="protein sequence ID" value="KAK7871555.1"/>
    <property type="molecule type" value="Genomic_DNA"/>
</dbReference>
<dbReference type="PANTHER" id="PTHR24171">
    <property type="entry name" value="ANKYRIN REPEAT DOMAIN-CONTAINING PROTEIN 39-RELATED"/>
    <property type="match status" value="1"/>
</dbReference>
<dbReference type="Gene3D" id="1.25.40.20">
    <property type="entry name" value="Ankyrin repeat-containing domain"/>
    <property type="match status" value="1"/>
</dbReference>
<dbReference type="PROSITE" id="PS50088">
    <property type="entry name" value="ANK_REPEAT"/>
    <property type="match status" value="1"/>
</dbReference>
<dbReference type="InterPro" id="IPR002110">
    <property type="entry name" value="Ankyrin_rpt"/>
</dbReference>
<evidence type="ECO:0000256" key="2">
    <source>
        <dbReference type="ARBA" id="ARBA00023043"/>
    </source>
</evidence>
<reference evidence="4 5" key="1">
    <citation type="submission" date="2024-03" db="EMBL/GenBank/DDBJ databases">
        <title>The genome assembly and annotation of the cricket Gryllus longicercus Weissman &amp; Gray.</title>
        <authorList>
            <person name="Szrajer S."/>
            <person name="Gray D."/>
            <person name="Ylla G."/>
        </authorList>
    </citation>
    <scope>NUCLEOTIDE SEQUENCE [LARGE SCALE GENOMIC DNA]</scope>
    <source>
        <strain evidence="4">DAG 2021-001</strain>
        <tissue evidence="4">Whole body minus gut</tissue>
    </source>
</reference>
<dbReference type="SMART" id="SM00248">
    <property type="entry name" value="ANK"/>
    <property type="match status" value="3"/>
</dbReference>
<evidence type="ECO:0000313" key="4">
    <source>
        <dbReference type="EMBL" id="KAK7871555.1"/>
    </source>
</evidence>
<dbReference type="SUPFAM" id="SSF48403">
    <property type="entry name" value="Ankyrin repeat"/>
    <property type="match status" value="1"/>
</dbReference>
<evidence type="ECO:0000256" key="3">
    <source>
        <dbReference type="PROSITE-ProRule" id="PRU00023"/>
    </source>
</evidence>
<dbReference type="Pfam" id="PF12796">
    <property type="entry name" value="Ank_2"/>
    <property type="match status" value="1"/>
</dbReference>